<dbReference type="OrthoDB" id="3775353at2"/>
<dbReference type="SUPFAM" id="SSF52540">
    <property type="entry name" value="P-loop containing nucleoside triphosphate hydrolases"/>
    <property type="match status" value="1"/>
</dbReference>
<sequence length="228" mass="24918">MIEATSIGVDASWGPIYGPTDLVVRTGGLTVLVGPGGRGRVALLLTLAGRMRPTTGFLKAFGRINDARDLFSKAALADVDEVDGIAQAIRVHDIITEQVRWEAPWYRWVKQSREDDLERICRPVFGELSLPPLDAFVEELPELTAALLRIAVANTHKPPLLVVGGVDKLSSVRATYKLLDRLIALGTEQTVITADINGGYGDRRLHDVVEVPNLIDDEFAELEREALG</sequence>
<evidence type="ECO:0008006" key="4">
    <source>
        <dbReference type="Google" id="ProtNLM"/>
    </source>
</evidence>
<dbReference type="EMBL" id="VDFR01000201">
    <property type="protein sequence ID" value="TNC31685.1"/>
    <property type="molecule type" value="Genomic_DNA"/>
</dbReference>
<name>A0A5C4MCD0_9ACTN</name>
<dbReference type="InterPro" id="IPR027417">
    <property type="entry name" value="P-loop_NTPase"/>
</dbReference>
<evidence type="ECO:0000313" key="3">
    <source>
        <dbReference type="Proteomes" id="UP000306740"/>
    </source>
</evidence>
<dbReference type="Gene3D" id="3.40.50.300">
    <property type="entry name" value="P-loop containing nucleotide triphosphate hydrolases"/>
    <property type="match status" value="1"/>
</dbReference>
<evidence type="ECO:0000313" key="2">
    <source>
        <dbReference type="EMBL" id="TNC42471.1"/>
    </source>
</evidence>
<comment type="caution">
    <text evidence="1">The sequence shown here is derived from an EMBL/GenBank/DDBJ whole genome shotgun (WGS) entry which is preliminary data.</text>
</comment>
<reference evidence="1 3" key="1">
    <citation type="submission" date="2019-05" db="EMBL/GenBank/DDBJ databases">
        <title>Mumia sp. nov., isolated from the intestinal contents of plateau pika (Ochotona curzoniae) in the Qinghai-Tibet plateau of China.</title>
        <authorList>
            <person name="Tian Z."/>
        </authorList>
    </citation>
    <scope>NUCLEOTIDE SEQUENCE [LARGE SCALE GENOMIC DNA]</scope>
    <source>
        <strain evidence="3">527</strain>
        <strain evidence="1">Z527</strain>
    </source>
</reference>
<dbReference type="Proteomes" id="UP000306740">
    <property type="component" value="Unassembled WGS sequence"/>
</dbReference>
<organism evidence="1 3">
    <name type="scientific">Mumia zhuanghuii</name>
    <dbReference type="NCBI Taxonomy" id="2585211"/>
    <lineage>
        <taxon>Bacteria</taxon>
        <taxon>Bacillati</taxon>
        <taxon>Actinomycetota</taxon>
        <taxon>Actinomycetes</taxon>
        <taxon>Propionibacteriales</taxon>
        <taxon>Nocardioidaceae</taxon>
        <taxon>Mumia</taxon>
    </lineage>
</organism>
<dbReference type="AlphaFoldDB" id="A0A5C4MCD0"/>
<evidence type="ECO:0000313" key="1">
    <source>
        <dbReference type="EMBL" id="TNC31685.1"/>
    </source>
</evidence>
<protein>
    <recommendedName>
        <fullName evidence="4">ABC transporter domain-containing protein</fullName>
    </recommendedName>
</protein>
<proteinExistence type="predicted"/>
<accession>A0A5C4MCD0</accession>
<gene>
    <name evidence="2" type="ORF">FHE65_21060</name>
    <name evidence="1" type="ORF">FHE65_31030</name>
</gene>
<dbReference type="EMBL" id="VDFR01000096">
    <property type="protein sequence ID" value="TNC42471.1"/>
    <property type="molecule type" value="Genomic_DNA"/>
</dbReference>